<name>A0A1W1EET1_9ZZZZ</name>
<dbReference type="CDD" id="cd06223">
    <property type="entry name" value="PRTases_typeI"/>
    <property type="match status" value="1"/>
</dbReference>
<keyword evidence="1" id="KW-0328">Glycosyltransferase</keyword>
<reference evidence="1" key="1">
    <citation type="submission" date="2016-10" db="EMBL/GenBank/DDBJ databases">
        <authorList>
            <person name="de Groot N.N."/>
        </authorList>
    </citation>
    <scope>NUCLEOTIDE SEQUENCE</scope>
</reference>
<dbReference type="EMBL" id="FPKX01000055">
    <property type="protein sequence ID" value="SFZ98534.1"/>
    <property type="molecule type" value="Genomic_DNA"/>
</dbReference>
<accession>A0A1W1EET1</accession>
<keyword evidence="1" id="KW-0808">Transferase</keyword>
<dbReference type="InterPro" id="IPR029057">
    <property type="entry name" value="PRTase-like"/>
</dbReference>
<dbReference type="GO" id="GO:0016757">
    <property type="term" value="F:glycosyltransferase activity"/>
    <property type="evidence" value="ECO:0007669"/>
    <property type="project" value="UniProtKB-KW"/>
</dbReference>
<dbReference type="AlphaFoldDB" id="A0A1W1EET1"/>
<dbReference type="InterPro" id="IPR000836">
    <property type="entry name" value="PRTase_dom"/>
</dbReference>
<proteinExistence type="predicted"/>
<protein>
    <submittedName>
        <fullName evidence="1">Possible purine/pyrimidine phosphoribosyltransferase</fullName>
    </submittedName>
</protein>
<gene>
    <name evidence="1" type="ORF">MNB_SV-5-1517</name>
</gene>
<organism evidence="1">
    <name type="scientific">hydrothermal vent metagenome</name>
    <dbReference type="NCBI Taxonomy" id="652676"/>
    <lineage>
        <taxon>unclassified sequences</taxon>
        <taxon>metagenomes</taxon>
        <taxon>ecological metagenomes</taxon>
    </lineage>
</organism>
<sequence length="119" mass="13337">MKEFIENNDGNVYIIGVDENVLSGYSHVSILTKSMEMNNSIPQHSKLIAKTKVNYSGKSLKFRLENPRDFVYDGKEDVHAILVDDIVTTGITLQEAQKVLMQHGVNVLFALTLANVEEL</sequence>
<dbReference type="Gene3D" id="3.40.50.2020">
    <property type="match status" value="1"/>
</dbReference>
<dbReference type="SUPFAM" id="SSF53271">
    <property type="entry name" value="PRTase-like"/>
    <property type="match status" value="1"/>
</dbReference>
<evidence type="ECO:0000313" key="1">
    <source>
        <dbReference type="EMBL" id="SFZ98534.1"/>
    </source>
</evidence>